<sequence length="434" mass="49785">MNNDIEFNPYEGLTRRQQFILYDIDKNGLRYNSIRGSRQAGKTVLLRNLTAYFAFKKPNQLGCYACPSHGQCQNIFERLIDAIPPILIVKTNNTDANRSIVFSNNTKVVFKTTNKPDSFRSYSFDFIISDEHAFTSELAWTKAIKPTINAKKNAKVIFASTPKGYNHFYKMCINGLSEKATRYSHYFLSYNDNPYYDKEDVEDARKELPDAIFRQEYLGEFIKGISEVFGDFQHLQTVKSWKEPKKELKYFFGVDWSGDGEDNTVLTIIDELGKVAFIKNIQAPTLIERVKEIGTIIKEYNAKGYSETNGLGIGATELLEEQVGYENVFRFTMSNESKQKIVSTIIRDINESNLALPTTNLCPVLDNELATYTVSRTATGKLKYEHCKDAHDDHVDALLMANYARHELTATGVSTYSVYDAYEDYSYDEYEDYY</sequence>
<reference evidence="1 2" key="1">
    <citation type="submission" date="2019-02" db="EMBL/GenBank/DDBJ databases">
        <title>Genomic Encyclopedia of Type Strains, Phase IV (KMG-IV): sequencing the most valuable type-strain genomes for metagenomic binning, comparative biology and taxonomic classification.</title>
        <authorList>
            <person name="Goeker M."/>
        </authorList>
    </citation>
    <scope>NUCLEOTIDE SEQUENCE [LARGE SCALE GENOMIC DNA]</scope>
    <source>
        <strain evidence="1 2">DSM 28825</strain>
    </source>
</reference>
<dbReference type="EMBL" id="SHKN01000001">
    <property type="protein sequence ID" value="RZT96614.1"/>
    <property type="molecule type" value="Genomic_DNA"/>
</dbReference>
<protein>
    <submittedName>
        <fullName evidence="1">Terminase family protein</fullName>
    </submittedName>
</protein>
<evidence type="ECO:0000313" key="1">
    <source>
        <dbReference type="EMBL" id="RZT96614.1"/>
    </source>
</evidence>
<dbReference type="Pfam" id="PF03237">
    <property type="entry name" value="Terminase_6N"/>
    <property type="match status" value="1"/>
</dbReference>
<dbReference type="OrthoDB" id="6605127at2"/>
<organism evidence="1 2">
    <name type="scientific">Ancylomarina subtilis</name>
    <dbReference type="NCBI Taxonomy" id="1639035"/>
    <lineage>
        <taxon>Bacteria</taxon>
        <taxon>Pseudomonadati</taxon>
        <taxon>Bacteroidota</taxon>
        <taxon>Bacteroidia</taxon>
        <taxon>Marinilabiliales</taxon>
        <taxon>Marinifilaceae</taxon>
        <taxon>Ancylomarina</taxon>
    </lineage>
</organism>
<dbReference type="SUPFAM" id="SSF52540">
    <property type="entry name" value="P-loop containing nucleoside triphosphate hydrolases"/>
    <property type="match status" value="1"/>
</dbReference>
<dbReference type="InterPro" id="IPR027417">
    <property type="entry name" value="P-loop_NTPase"/>
</dbReference>
<proteinExistence type="predicted"/>
<comment type="caution">
    <text evidence="1">The sequence shown here is derived from an EMBL/GenBank/DDBJ whole genome shotgun (WGS) entry which is preliminary data.</text>
</comment>
<evidence type="ECO:0000313" key="2">
    <source>
        <dbReference type="Proteomes" id="UP000293562"/>
    </source>
</evidence>
<dbReference type="Proteomes" id="UP000293562">
    <property type="component" value="Unassembled WGS sequence"/>
</dbReference>
<dbReference type="Gene3D" id="3.30.420.240">
    <property type="match status" value="1"/>
</dbReference>
<keyword evidence="2" id="KW-1185">Reference proteome</keyword>
<dbReference type="Gene3D" id="3.40.50.300">
    <property type="entry name" value="P-loop containing nucleotide triphosphate hydrolases"/>
    <property type="match status" value="1"/>
</dbReference>
<gene>
    <name evidence="1" type="ORF">EV201_1255</name>
</gene>
<name>A0A4Q7VKF6_9BACT</name>
<dbReference type="RefSeq" id="WP_130306583.1">
    <property type="nucleotide sequence ID" value="NZ_SHKN01000001.1"/>
</dbReference>
<accession>A0A4Q7VKF6</accession>
<dbReference type="AlphaFoldDB" id="A0A4Q7VKF6"/>